<evidence type="ECO:0000256" key="1">
    <source>
        <dbReference type="ARBA" id="ARBA00022801"/>
    </source>
</evidence>
<dbReference type="Pfam" id="PF03061">
    <property type="entry name" value="4HBT"/>
    <property type="match status" value="1"/>
</dbReference>
<dbReference type="InterPro" id="IPR003736">
    <property type="entry name" value="PAAI_dom"/>
</dbReference>
<feature type="domain" description="Thioesterase" evidence="3">
    <location>
        <begin position="45"/>
        <end position="116"/>
    </location>
</feature>
<keyword evidence="2" id="KW-1133">Transmembrane helix</keyword>
<dbReference type="PANTHER" id="PTHR42856">
    <property type="entry name" value="ACYL-COENZYME A THIOESTERASE PAAI"/>
    <property type="match status" value="1"/>
</dbReference>
<dbReference type="PANTHER" id="PTHR42856:SF1">
    <property type="entry name" value="ACYL-COENZYME A THIOESTERASE PAAI"/>
    <property type="match status" value="1"/>
</dbReference>
<gene>
    <name evidence="4" type="ORF">ENG14_00145</name>
</gene>
<dbReference type="Proteomes" id="UP000886355">
    <property type="component" value="Unassembled WGS sequence"/>
</dbReference>
<dbReference type="InterPro" id="IPR052723">
    <property type="entry name" value="Acyl-CoA_thioesterase_PaaI"/>
</dbReference>
<accession>A0A7C1AUX0</accession>
<organism evidence="4">
    <name type="scientific">Thermodesulforhabdus norvegica</name>
    <dbReference type="NCBI Taxonomy" id="39841"/>
    <lineage>
        <taxon>Bacteria</taxon>
        <taxon>Pseudomonadati</taxon>
        <taxon>Thermodesulfobacteriota</taxon>
        <taxon>Syntrophobacteria</taxon>
        <taxon>Syntrophobacterales</taxon>
        <taxon>Thermodesulforhabdaceae</taxon>
        <taxon>Thermodesulforhabdus</taxon>
    </lineage>
</organism>
<dbReference type="NCBIfam" id="TIGR00369">
    <property type="entry name" value="unchar_dom_1"/>
    <property type="match status" value="1"/>
</dbReference>
<dbReference type="InterPro" id="IPR006683">
    <property type="entry name" value="Thioestr_dom"/>
</dbReference>
<dbReference type="GO" id="GO:0016289">
    <property type="term" value="F:acyl-CoA hydrolase activity"/>
    <property type="evidence" value="ECO:0007669"/>
    <property type="project" value="TreeGrafter"/>
</dbReference>
<dbReference type="AlphaFoldDB" id="A0A7C1AUX0"/>
<name>A0A7C1AUX0_9BACT</name>
<protein>
    <submittedName>
        <fullName evidence="4">PaaI family thioesterase</fullName>
    </submittedName>
</protein>
<keyword evidence="1" id="KW-0378">Hydrolase</keyword>
<feature type="transmembrane region" description="Helical" evidence="2">
    <location>
        <begin position="41"/>
        <end position="63"/>
    </location>
</feature>
<comment type="caution">
    <text evidence="4">The sequence shown here is derived from an EMBL/GenBank/DDBJ whole genome shotgun (WGS) entry which is preliminary data.</text>
</comment>
<dbReference type="InterPro" id="IPR029069">
    <property type="entry name" value="HotDog_dom_sf"/>
</dbReference>
<keyword evidence="2" id="KW-0472">Membrane</keyword>
<evidence type="ECO:0000313" key="4">
    <source>
        <dbReference type="EMBL" id="HDL89297.1"/>
    </source>
</evidence>
<dbReference type="Gene3D" id="3.10.129.10">
    <property type="entry name" value="Hotdog Thioesterase"/>
    <property type="match status" value="1"/>
</dbReference>
<sequence length="137" mass="14914">MKTEISTFAEKDLFAKHCGIEIMEVGKGYAKVRMPIKQFHLNGVGIVHGGAIFTIADFAFAVASNSHGTVALAINASIAYFKAVSSGVLYAEAREVSLTRRLATYEIVVSHDEKGKIALFQGTVFRKKEKIPSFTTT</sequence>
<dbReference type="EMBL" id="DQZW01000007">
    <property type="protein sequence ID" value="HDL89297.1"/>
    <property type="molecule type" value="Genomic_DNA"/>
</dbReference>
<dbReference type="CDD" id="cd03443">
    <property type="entry name" value="PaaI_thioesterase"/>
    <property type="match status" value="1"/>
</dbReference>
<proteinExistence type="predicted"/>
<feature type="transmembrane region" description="Helical" evidence="2">
    <location>
        <begin position="69"/>
        <end position="91"/>
    </location>
</feature>
<reference evidence="4" key="1">
    <citation type="journal article" date="2020" name="mSystems">
        <title>Genome- and Community-Level Interaction Insights into Carbon Utilization and Element Cycling Functions of Hydrothermarchaeota in Hydrothermal Sediment.</title>
        <authorList>
            <person name="Zhou Z."/>
            <person name="Liu Y."/>
            <person name="Xu W."/>
            <person name="Pan J."/>
            <person name="Luo Z.H."/>
            <person name="Li M."/>
        </authorList>
    </citation>
    <scope>NUCLEOTIDE SEQUENCE [LARGE SCALE GENOMIC DNA]</scope>
    <source>
        <strain evidence="4">HyVt-19</strain>
    </source>
</reference>
<evidence type="ECO:0000259" key="3">
    <source>
        <dbReference type="Pfam" id="PF03061"/>
    </source>
</evidence>
<keyword evidence="2" id="KW-0812">Transmembrane</keyword>
<evidence type="ECO:0000256" key="2">
    <source>
        <dbReference type="SAM" id="Phobius"/>
    </source>
</evidence>
<dbReference type="SUPFAM" id="SSF54637">
    <property type="entry name" value="Thioesterase/thiol ester dehydrase-isomerase"/>
    <property type="match status" value="1"/>
</dbReference>